<dbReference type="InterPro" id="IPR025164">
    <property type="entry name" value="Toastrack_DUF4097"/>
</dbReference>
<reference evidence="2 3" key="1">
    <citation type="submission" date="2020-08" db="EMBL/GenBank/DDBJ databases">
        <title>Sequencing the genomes of 1000 actinobacteria strains.</title>
        <authorList>
            <person name="Klenk H.-P."/>
        </authorList>
    </citation>
    <scope>NUCLEOTIDE SEQUENCE [LARGE SCALE GENOMIC DNA]</scope>
    <source>
        <strain evidence="2 3">DSM 44230</strain>
    </source>
</reference>
<evidence type="ECO:0000313" key="3">
    <source>
        <dbReference type="Proteomes" id="UP000533598"/>
    </source>
</evidence>
<gene>
    <name evidence="2" type="ORF">HNR67_000736</name>
</gene>
<feature type="domain" description="DUF4097" evidence="1">
    <location>
        <begin position="14"/>
        <end position="227"/>
    </location>
</feature>
<name>A0A7W7FRQ5_9PSEU</name>
<dbReference type="Proteomes" id="UP000533598">
    <property type="component" value="Unassembled WGS sequence"/>
</dbReference>
<organism evidence="2 3">
    <name type="scientific">Crossiella cryophila</name>
    <dbReference type="NCBI Taxonomy" id="43355"/>
    <lineage>
        <taxon>Bacteria</taxon>
        <taxon>Bacillati</taxon>
        <taxon>Actinomycetota</taxon>
        <taxon>Actinomycetes</taxon>
        <taxon>Pseudonocardiales</taxon>
        <taxon>Pseudonocardiaceae</taxon>
        <taxon>Crossiella</taxon>
    </lineage>
</organism>
<dbReference type="Pfam" id="PF13349">
    <property type="entry name" value="DUF4097"/>
    <property type="match status" value="1"/>
</dbReference>
<protein>
    <recommendedName>
        <fullName evidence="1">DUF4097 domain-containing protein</fullName>
    </recommendedName>
</protein>
<proteinExistence type="predicted"/>
<accession>A0A7W7FRQ5</accession>
<sequence>MPIFDTPAPITVELSLISANIRINATDRIDTAVEVRPSTESSKKDVALADLTEVRFSNGTLVIKTPKPKPLLGGRGSIDVVIDLPVGSRLRGDSAVADLRATGLLGECRFSIASGDLEFNQTGPLNLNTTTGRISVEHATGHADITTGSGEVWLHQIDGTAVIRNSNGPTTIGDITGDLRVKVANGDTTIHRAQSTVAVKSAAGNIRLNEVIRGSIVLDTNVGDLEVGIRKGTAAHLDVSALTGRLINELATTGGPETNDEIVKIQARTLAGDIRVHRTQPQTV</sequence>
<dbReference type="EMBL" id="JACHMH010000001">
    <property type="protein sequence ID" value="MBB4674618.1"/>
    <property type="molecule type" value="Genomic_DNA"/>
</dbReference>
<dbReference type="AlphaFoldDB" id="A0A7W7FRQ5"/>
<evidence type="ECO:0000313" key="2">
    <source>
        <dbReference type="EMBL" id="MBB4674618.1"/>
    </source>
</evidence>
<comment type="caution">
    <text evidence="2">The sequence shown here is derived from an EMBL/GenBank/DDBJ whole genome shotgun (WGS) entry which is preliminary data.</text>
</comment>
<evidence type="ECO:0000259" key="1">
    <source>
        <dbReference type="Pfam" id="PF13349"/>
    </source>
</evidence>
<keyword evidence="3" id="KW-1185">Reference proteome</keyword>
<dbReference type="RefSeq" id="WP_185000719.1">
    <property type="nucleotide sequence ID" value="NZ_BAAAUI010000003.1"/>
</dbReference>